<dbReference type="EMBL" id="DF236952">
    <property type="protein sequence ID" value="GAQ77796.1"/>
    <property type="molecule type" value="Genomic_DNA"/>
</dbReference>
<dbReference type="InterPro" id="IPR006342">
    <property type="entry name" value="FkbM_mtfrase"/>
</dbReference>
<dbReference type="GO" id="GO:0006888">
    <property type="term" value="P:endoplasmic reticulum to Golgi vesicle-mediated transport"/>
    <property type="evidence" value="ECO:0000318"/>
    <property type="project" value="GO_Central"/>
</dbReference>
<sequence>MVAYSPDMRCKTTLGTALEVTALQSAKTSRRAKVQKLLELQARIEGERALMAKSLEVVHSSLVKTAELYAEVVRDPQNVARRFPGITFPDCLAGPGGSQFGEDKHVFTKFFSKPAIKRDGVFFEMGGLDGISFSNSLFYEQCLGWSGVMVEGQPDNFFTLKKNRNREGTRRLWMAGCAEDGGMLSFPARGSAVSGDRSQMTEHFLDNFAGEHGNGSVLVPCGPLGKYINLAGVTRIDFFSLDVEGAEMLILESMDWSKIELHVLMVEMSGKRRDEIPPLLQSLGFVEDSEGFHEGSTLWYNASWVE</sequence>
<dbReference type="PANTHER" id="PTHR34009">
    <property type="entry name" value="PROTEIN STAR"/>
    <property type="match status" value="1"/>
</dbReference>
<dbReference type="InterPro" id="IPR029063">
    <property type="entry name" value="SAM-dependent_MTases_sf"/>
</dbReference>
<organism evidence="2 3">
    <name type="scientific">Klebsormidium nitens</name>
    <name type="common">Green alga</name>
    <name type="synonym">Ulothrix nitens</name>
    <dbReference type="NCBI Taxonomy" id="105231"/>
    <lineage>
        <taxon>Eukaryota</taxon>
        <taxon>Viridiplantae</taxon>
        <taxon>Streptophyta</taxon>
        <taxon>Klebsormidiophyceae</taxon>
        <taxon>Klebsormidiales</taxon>
        <taxon>Klebsormidiaceae</taxon>
        <taxon>Klebsormidium</taxon>
    </lineage>
</organism>
<dbReference type="AlphaFoldDB" id="A0A1Y1HMG6"/>
<dbReference type="PANTHER" id="PTHR34009:SF3">
    <property type="entry name" value="METHYLTRANSFERASE FKBM DOMAIN-CONTAINING PROTEIN"/>
    <property type="match status" value="1"/>
</dbReference>
<dbReference type="GO" id="GO:0031902">
    <property type="term" value="C:late endosome membrane"/>
    <property type="evidence" value="ECO:0000318"/>
    <property type="project" value="GO_Central"/>
</dbReference>
<dbReference type="OMA" id="STWIAKF"/>
<dbReference type="SUPFAM" id="SSF53335">
    <property type="entry name" value="S-adenosyl-L-methionine-dependent methyltransferases"/>
    <property type="match status" value="1"/>
</dbReference>
<keyword evidence="3" id="KW-1185">Reference proteome</keyword>
<dbReference type="GO" id="GO:0005789">
    <property type="term" value="C:endoplasmic reticulum membrane"/>
    <property type="evidence" value="ECO:0000318"/>
    <property type="project" value="GO_Central"/>
</dbReference>
<evidence type="ECO:0000259" key="1">
    <source>
        <dbReference type="Pfam" id="PF05050"/>
    </source>
</evidence>
<accession>A0A1Y1HMG6</accession>
<gene>
    <name evidence="2" type="ORF">KFL_000030730</name>
</gene>
<dbReference type="Gene3D" id="3.40.50.150">
    <property type="entry name" value="Vaccinia Virus protein VP39"/>
    <property type="match status" value="1"/>
</dbReference>
<feature type="domain" description="Methyltransferase FkbM" evidence="1">
    <location>
        <begin position="127"/>
        <end position="285"/>
    </location>
</feature>
<dbReference type="GO" id="GO:0016197">
    <property type="term" value="P:endosomal transport"/>
    <property type="evidence" value="ECO:0000318"/>
    <property type="project" value="GO_Central"/>
</dbReference>
<reference evidence="2 3" key="1">
    <citation type="journal article" date="2014" name="Nat. Commun.">
        <title>Klebsormidium flaccidum genome reveals primary factors for plant terrestrial adaptation.</title>
        <authorList>
            <person name="Hori K."/>
            <person name="Maruyama F."/>
            <person name="Fujisawa T."/>
            <person name="Togashi T."/>
            <person name="Yamamoto N."/>
            <person name="Seo M."/>
            <person name="Sato S."/>
            <person name="Yamada T."/>
            <person name="Mori H."/>
            <person name="Tajima N."/>
            <person name="Moriyama T."/>
            <person name="Ikeuchi M."/>
            <person name="Watanabe M."/>
            <person name="Wada H."/>
            <person name="Kobayashi K."/>
            <person name="Saito M."/>
            <person name="Masuda T."/>
            <person name="Sasaki-Sekimoto Y."/>
            <person name="Mashiguchi K."/>
            <person name="Awai K."/>
            <person name="Shimojima M."/>
            <person name="Masuda S."/>
            <person name="Iwai M."/>
            <person name="Nobusawa T."/>
            <person name="Narise T."/>
            <person name="Kondo S."/>
            <person name="Saito H."/>
            <person name="Sato R."/>
            <person name="Murakawa M."/>
            <person name="Ihara Y."/>
            <person name="Oshima-Yamada Y."/>
            <person name="Ohtaka K."/>
            <person name="Satoh M."/>
            <person name="Sonobe K."/>
            <person name="Ishii M."/>
            <person name="Ohtani R."/>
            <person name="Kanamori-Sato M."/>
            <person name="Honoki R."/>
            <person name="Miyazaki D."/>
            <person name="Mochizuki H."/>
            <person name="Umetsu J."/>
            <person name="Higashi K."/>
            <person name="Shibata D."/>
            <person name="Kamiya Y."/>
            <person name="Sato N."/>
            <person name="Nakamura Y."/>
            <person name="Tabata S."/>
            <person name="Ida S."/>
            <person name="Kurokawa K."/>
            <person name="Ohta H."/>
        </authorList>
    </citation>
    <scope>NUCLEOTIDE SEQUENCE [LARGE SCALE GENOMIC DNA]</scope>
    <source>
        <strain evidence="2 3">NIES-2285</strain>
    </source>
</reference>
<dbReference type="InterPro" id="IPR053202">
    <property type="entry name" value="EGF_Rcpt_Signaling_Reg"/>
</dbReference>
<evidence type="ECO:0000313" key="3">
    <source>
        <dbReference type="Proteomes" id="UP000054558"/>
    </source>
</evidence>
<dbReference type="GO" id="GO:0005886">
    <property type="term" value="C:plasma membrane"/>
    <property type="evidence" value="ECO:0000318"/>
    <property type="project" value="GO_Central"/>
</dbReference>
<dbReference type="OrthoDB" id="545307at2759"/>
<evidence type="ECO:0000313" key="2">
    <source>
        <dbReference type="EMBL" id="GAQ77796.1"/>
    </source>
</evidence>
<dbReference type="Proteomes" id="UP000054558">
    <property type="component" value="Unassembled WGS sequence"/>
</dbReference>
<name>A0A1Y1HMG6_KLENI</name>
<protein>
    <recommendedName>
        <fullName evidence="1">Methyltransferase FkbM domain-containing protein</fullName>
    </recommendedName>
</protein>
<proteinExistence type="predicted"/>
<dbReference type="GO" id="GO:0005794">
    <property type="term" value="C:Golgi apparatus"/>
    <property type="evidence" value="ECO:0000318"/>
    <property type="project" value="GO_Central"/>
</dbReference>
<dbReference type="Pfam" id="PF05050">
    <property type="entry name" value="Methyltransf_21"/>
    <property type="match status" value="1"/>
</dbReference>